<dbReference type="EMBL" id="JH688255">
    <property type="protein sequence ID" value="EJD33392.1"/>
    <property type="molecule type" value="Genomic_DNA"/>
</dbReference>
<dbReference type="eggNOG" id="ENOG502S1H2">
    <property type="taxonomic scope" value="Eukaryota"/>
</dbReference>
<dbReference type="InParanoid" id="J0D3X4"/>
<sequence>MSSRQLAPGLAVLAQSLATCHKTWYASSSPPSANTQTSSLGFRYSQSNVLAAERLVADRGRRIRRGFATDPPSQTSPSRQIGGRVRVVRDHRPEPDCPSGAWVATFELVDTPAELLNFPALRRCFGERTIHWDCLPSLMQMAAERIMRGISDANRSFALLLTVPANRLCQGALEAGVVNATVVWKHVAVELLTGLRLFLSAPCDTNGLRRFCSSVPILLLTPGRIVLDEHRHLHESLRHTACAAISASQPLTAWVPTLRSMYLLALAHSLAGSRDGTTSF</sequence>
<proteinExistence type="predicted"/>
<protein>
    <submittedName>
        <fullName evidence="1">Uncharacterized protein</fullName>
    </submittedName>
</protein>
<dbReference type="Proteomes" id="UP000006514">
    <property type="component" value="Unassembled WGS sequence"/>
</dbReference>
<name>J0D3X4_AURST</name>
<organism evidence="1 2">
    <name type="scientific">Auricularia subglabra (strain TFB-10046 / SS5)</name>
    <name type="common">White-rot fungus</name>
    <name type="synonym">Auricularia delicata (strain TFB10046)</name>
    <dbReference type="NCBI Taxonomy" id="717982"/>
    <lineage>
        <taxon>Eukaryota</taxon>
        <taxon>Fungi</taxon>
        <taxon>Dikarya</taxon>
        <taxon>Basidiomycota</taxon>
        <taxon>Agaricomycotina</taxon>
        <taxon>Agaricomycetes</taxon>
        <taxon>Auriculariales</taxon>
        <taxon>Auriculariaceae</taxon>
        <taxon>Auricularia</taxon>
    </lineage>
</organism>
<dbReference type="KEGG" id="adl:AURDEDRAFT_177526"/>
<keyword evidence="2" id="KW-1185">Reference proteome</keyword>
<evidence type="ECO:0000313" key="1">
    <source>
        <dbReference type="EMBL" id="EJD33392.1"/>
    </source>
</evidence>
<gene>
    <name evidence="1" type="ORF">AURDEDRAFT_177526</name>
</gene>
<dbReference type="AlphaFoldDB" id="J0D3X4"/>
<evidence type="ECO:0000313" key="2">
    <source>
        <dbReference type="Proteomes" id="UP000006514"/>
    </source>
</evidence>
<accession>J0D3X4</accession>
<reference evidence="2" key="1">
    <citation type="journal article" date="2012" name="Science">
        <title>The Paleozoic origin of enzymatic lignin decomposition reconstructed from 31 fungal genomes.</title>
        <authorList>
            <person name="Floudas D."/>
            <person name="Binder M."/>
            <person name="Riley R."/>
            <person name="Barry K."/>
            <person name="Blanchette R.A."/>
            <person name="Henrissat B."/>
            <person name="Martinez A.T."/>
            <person name="Otillar R."/>
            <person name="Spatafora J.W."/>
            <person name="Yadav J.S."/>
            <person name="Aerts A."/>
            <person name="Benoit I."/>
            <person name="Boyd A."/>
            <person name="Carlson A."/>
            <person name="Copeland A."/>
            <person name="Coutinho P.M."/>
            <person name="de Vries R.P."/>
            <person name="Ferreira P."/>
            <person name="Findley K."/>
            <person name="Foster B."/>
            <person name="Gaskell J."/>
            <person name="Glotzer D."/>
            <person name="Gorecki P."/>
            <person name="Heitman J."/>
            <person name="Hesse C."/>
            <person name="Hori C."/>
            <person name="Igarashi K."/>
            <person name="Jurgens J.A."/>
            <person name="Kallen N."/>
            <person name="Kersten P."/>
            <person name="Kohler A."/>
            <person name="Kuees U."/>
            <person name="Kumar T.K.A."/>
            <person name="Kuo A."/>
            <person name="LaButti K."/>
            <person name="Larrondo L.F."/>
            <person name="Lindquist E."/>
            <person name="Ling A."/>
            <person name="Lombard V."/>
            <person name="Lucas S."/>
            <person name="Lundell T."/>
            <person name="Martin R."/>
            <person name="McLaughlin D.J."/>
            <person name="Morgenstern I."/>
            <person name="Morin E."/>
            <person name="Murat C."/>
            <person name="Nagy L.G."/>
            <person name="Nolan M."/>
            <person name="Ohm R.A."/>
            <person name="Patyshakuliyeva A."/>
            <person name="Rokas A."/>
            <person name="Ruiz-Duenas F.J."/>
            <person name="Sabat G."/>
            <person name="Salamov A."/>
            <person name="Samejima M."/>
            <person name="Schmutz J."/>
            <person name="Slot J.C."/>
            <person name="St John F."/>
            <person name="Stenlid J."/>
            <person name="Sun H."/>
            <person name="Sun S."/>
            <person name="Syed K."/>
            <person name="Tsang A."/>
            <person name="Wiebenga A."/>
            <person name="Young D."/>
            <person name="Pisabarro A."/>
            <person name="Eastwood D.C."/>
            <person name="Martin F."/>
            <person name="Cullen D."/>
            <person name="Grigoriev I.V."/>
            <person name="Hibbett D.S."/>
        </authorList>
    </citation>
    <scope>NUCLEOTIDE SEQUENCE [LARGE SCALE GENOMIC DNA]</scope>
    <source>
        <strain evidence="2">TFB10046</strain>
    </source>
</reference>